<dbReference type="InterPro" id="IPR016155">
    <property type="entry name" value="Mopterin_synth/thiamin_S_b"/>
</dbReference>
<evidence type="ECO:0000313" key="1">
    <source>
        <dbReference type="EMBL" id="GGO00631.1"/>
    </source>
</evidence>
<accession>A0A830GPE3</accession>
<protein>
    <recommendedName>
        <fullName evidence="3">Pterin cluster protein</fullName>
    </recommendedName>
</protein>
<dbReference type="InterPro" id="IPR012675">
    <property type="entry name" value="Beta-grasp_dom_sf"/>
</dbReference>
<name>A0A830GPE3_9EURY</name>
<reference evidence="1" key="2">
    <citation type="submission" date="2020-09" db="EMBL/GenBank/DDBJ databases">
        <authorList>
            <person name="Sun Q."/>
            <person name="Ohkuma M."/>
        </authorList>
    </citation>
    <scope>NUCLEOTIDE SEQUENCE</scope>
    <source>
        <strain evidence="1">JCM 17820</strain>
    </source>
</reference>
<proteinExistence type="predicted"/>
<organism evidence="1 2">
    <name type="scientific">Haloarcula pellucida</name>
    <dbReference type="NCBI Taxonomy" id="1427151"/>
    <lineage>
        <taxon>Archaea</taxon>
        <taxon>Methanobacteriati</taxon>
        <taxon>Methanobacteriota</taxon>
        <taxon>Stenosarchaea group</taxon>
        <taxon>Halobacteria</taxon>
        <taxon>Halobacteriales</taxon>
        <taxon>Haloarculaceae</taxon>
        <taxon>Haloarcula</taxon>
    </lineage>
</organism>
<evidence type="ECO:0000313" key="2">
    <source>
        <dbReference type="Proteomes" id="UP000605784"/>
    </source>
</evidence>
<gene>
    <name evidence="1" type="ORF">GCM10009030_33460</name>
</gene>
<keyword evidence="2" id="KW-1185">Reference proteome</keyword>
<reference evidence="1" key="1">
    <citation type="journal article" date="2014" name="Int. J. Syst. Evol. Microbiol.">
        <title>Complete genome sequence of Corynebacterium casei LMG S-19264T (=DSM 44701T), isolated from a smear-ripened cheese.</title>
        <authorList>
            <consortium name="US DOE Joint Genome Institute (JGI-PGF)"/>
            <person name="Walter F."/>
            <person name="Albersmeier A."/>
            <person name="Kalinowski J."/>
            <person name="Ruckert C."/>
        </authorList>
    </citation>
    <scope>NUCLEOTIDE SEQUENCE</scope>
    <source>
        <strain evidence="1">JCM 17820</strain>
    </source>
</reference>
<dbReference type="EMBL" id="BMOU01000006">
    <property type="protein sequence ID" value="GGO00631.1"/>
    <property type="molecule type" value="Genomic_DNA"/>
</dbReference>
<sequence>MNGTAHEGTQRARTTVEVRCTGHVRDAVGEPHMEYTFEGTTLRAFLEAFCERYDVADLLIAETESDAATEGWAPELESLPGTWKKNPEGDQTRCYARVTVDGQFNEHLDGLDTELDGGERIGLLYPFIFCC</sequence>
<comment type="caution">
    <text evidence="1">The sequence shown here is derived from an EMBL/GenBank/DDBJ whole genome shotgun (WGS) entry which is preliminary data.</text>
</comment>
<dbReference type="SUPFAM" id="SSF54285">
    <property type="entry name" value="MoaD/ThiS"/>
    <property type="match status" value="1"/>
</dbReference>
<dbReference type="Proteomes" id="UP000605784">
    <property type="component" value="Unassembled WGS sequence"/>
</dbReference>
<dbReference type="Gene3D" id="3.10.20.30">
    <property type="match status" value="1"/>
</dbReference>
<dbReference type="AlphaFoldDB" id="A0A830GPE3"/>
<dbReference type="RefSeq" id="WP_189000765.1">
    <property type="nucleotide sequence ID" value="NZ_BMOU01000006.1"/>
</dbReference>
<evidence type="ECO:0008006" key="3">
    <source>
        <dbReference type="Google" id="ProtNLM"/>
    </source>
</evidence>